<dbReference type="AlphaFoldDB" id="A0A0F8V5L2"/>
<comment type="caution">
    <text evidence="1">The sequence shown here is derived from an EMBL/GenBank/DDBJ whole genome shotgun (WGS) entry which is preliminary data.</text>
</comment>
<evidence type="ECO:0000313" key="2">
    <source>
        <dbReference type="Proteomes" id="UP000034291"/>
    </source>
</evidence>
<evidence type="ECO:0000313" key="1">
    <source>
        <dbReference type="EMBL" id="KKK27089.1"/>
    </source>
</evidence>
<dbReference type="Proteomes" id="UP000034291">
    <property type="component" value="Unassembled WGS sequence"/>
</dbReference>
<organism evidence="1 2">
    <name type="scientific">Aspergillus rambellii</name>
    <dbReference type="NCBI Taxonomy" id="308745"/>
    <lineage>
        <taxon>Eukaryota</taxon>
        <taxon>Fungi</taxon>
        <taxon>Dikarya</taxon>
        <taxon>Ascomycota</taxon>
        <taxon>Pezizomycotina</taxon>
        <taxon>Eurotiomycetes</taxon>
        <taxon>Eurotiomycetidae</taxon>
        <taxon>Eurotiales</taxon>
        <taxon>Aspergillaceae</taxon>
        <taxon>Aspergillus</taxon>
        <taxon>Aspergillus subgen. Nidulantes</taxon>
    </lineage>
</organism>
<dbReference type="GO" id="GO:0016740">
    <property type="term" value="F:transferase activity"/>
    <property type="evidence" value="ECO:0007669"/>
    <property type="project" value="UniProtKB-KW"/>
</dbReference>
<accession>A0A0F8V5L2</accession>
<dbReference type="EMBL" id="JZBS01000140">
    <property type="protein sequence ID" value="KKK27089.1"/>
    <property type="molecule type" value="Genomic_DNA"/>
</dbReference>
<keyword evidence="2" id="KW-1185">Reference proteome</keyword>
<dbReference type="STRING" id="308745.A0A0F8V5L2"/>
<name>A0A0F8V5L2_9EURO</name>
<proteinExistence type="predicted"/>
<protein>
    <submittedName>
        <fullName evidence="1">Phosphotransferase enzyme family protein</fullName>
    </submittedName>
</protein>
<sequence>MDLGSYQTDWNSKDEFFKFTRGRFVVDEVENLRKREIRFDLNRLARVAADSVGAARCIAIKKYPDGMFNKAFLMSMDDG</sequence>
<keyword evidence="1" id="KW-0808">Transferase</keyword>
<reference evidence="1 2" key="1">
    <citation type="submission" date="2015-02" db="EMBL/GenBank/DDBJ databases">
        <title>Draft Genome Sequences of Two Closely-Related Aflatoxigenic Aspergillus Species Obtained from the Cote d'Ivoire.</title>
        <authorList>
            <person name="Moore G.G."/>
            <person name="Beltz S.B."/>
            <person name="Mack B.M."/>
        </authorList>
    </citation>
    <scope>NUCLEOTIDE SEQUENCE [LARGE SCALE GENOMIC DNA]</scope>
    <source>
        <strain evidence="1 2">SRRC1468</strain>
    </source>
</reference>
<gene>
    <name evidence="1" type="ORF">ARAM_000032</name>
</gene>
<dbReference type="OrthoDB" id="2831558at2759"/>